<accession>A0ACC0BRV8</accession>
<sequence>MLVANSFDLWQKDTFFSAAEEVQRSADIMESAFRTWLREKKEGTRPQFWDDLTRELQMALGTAKWQLEEFERAVRLSYRSRDDEITMTRHRQFVSVIEEQISSVEEALRESFDDEKKPLRWVNLDEKERDDLALFLSGTISSSKSAYDGDAKLGACVSGSPQKRSARKHSNFSADRDQTSFGNVSSNKDSGCVDGKQSPRSRDICQPDRMHTTQRTSSSDLDSVVIVINDTNEQEEISHLDIEATPKEKGVKSHFRRPSTEDSSQVKAGLLSYSQLSRMNFFNQFFGRVVRSQRQLHAQPIMKITRSIRFMLVFMLAIFLVVPFLVYST</sequence>
<proteinExistence type="predicted"/>
<protein>
    <submittedName>
        <fullName evidence="1">Uncharacterized protein</fullName>
    </submittedName>
</protein>
<reference evidence="2" key="1">
    <citation type="journal article" date="2023" name="Nat. Plants">
        <title>Single-cell RNA sequencing provides a high-resolution roadmap for understanding the multicellular compartmentation of specialized metabolism.</title>
        <authorList>
            <person name="Sun S."/>
            <person name="Shen X."/>
            <person name="Li Y."/>
            <person name="Li Y."/>
            <person name="Wang S."/>
            <person name="Li R."/>
            <person name="Zhang H."/>
            <person name="Shen G."/>
            <person name="Guo B."/>
            <person name="Wei J."/>
            <person name="Xu J."/>
            <person name="St-Pierre B."/>
            <person name="Chen S."/>
            <person name="Sun C."/>
        </authorList>
    </citation>
    <scope>NUCLEOTIDE SEQUENCE [LARGE SCALE GENOMIC DNA]</scope>
</reference>
<gene>
    <name evidence="1" type="ORF">M9H77_06310</name>
</gene>
<comment type="caution">
    <text evidence="1">The sequence shown here is derived from an EMBL/GenBank/DDBJ whole genome shotgun (WGS) entry which is preliminary data.</text>
</comment>
<dbReference type="Proteomes" id="UP001060085">
    <property type="component" value="Linkage Group LG02"/>
</dbReference>
<evidence type="ECO:0000313" key="2">
    <source>
        <dbReference type="Proteomes" id="UP001060085"/>
    </source>
</evidence>
<name>A0ACC0BRV8_CATRO</name>
<evidence type="ECO:0000313" key="1">
    <source>
        <dbReference type="EMBL" id="KAI5675360.1"/>
    </source>
</evidence>
<dbReference type="EMBL" id="CM044702">
    <property type="protein sequence ID" value="KAI5675360.1"/>
    <property type="molecule type" value="Genomic_DNA"/>
</dbReference>
<organism evidence="1 2">
    <name type="scientific">Catharanthus roseus</name>
    <name type="common">Madagascar periwinkle</name>
    <name type="synonym">Vinca rosea</name>
    <dbReference type="NCBI Taxonomy" id="4058"/>
    <lineage>
        <taxon>Eukaryota</taxon>
        <taxon>Viridiplantae</taxon>
        <taxon>Streptophyta</taxon>
        <taxon>Embryophyta</taxon>
        <taxon>Tracheophyta</taxon>
        <taxon>Spermatophyta</taxon>
        <taxon>Magnoliopsida</taxon>
        <taxon>eudicotyledons</taxon>
        <taxon>Gunneridae</taxon>
        <taxon>Pentapetalae</taxon>
        <taxon>asterids</taxon>
        <taxon>lamiids</taxon>
        <taxon>Gentianales</taxon>
        <taxon>Apocynaceae</taxon>
        <taxon>Rauvolfioideae</taxon>
        <taxon>Vinceae</taxon>
        <taxon>Catharanthinae</taxon>
        <taxon>Catharanthus</taxon>
    </lineage>
</organism>
<keyword evidence="2" id="KW-1185">Reference proteome</keyword>